<feature type="transmembrane region" description="Helical" evidence="1">
    <location>
        <begin position="166"/>
        <end position="184"/>
    </location>
</feature>
<evidence type="ECO:0000313" key="3">
    <source>
        <dbReference type="EMBL" id="MBB5206134.1"/>
    </source>
</evidence>
<evidence type="ECO:0000256" key="1">
    <source>
        <dbReference type="SAM" id="Phobius"/>
    </source>
</evidence>
<feature type="transmembrane region" description="Helical" evidence="1">
    <location>
        <begin position="83"/>
        <end position="101"/>
    </location>
</feature>
<dbReference type="RefSeq" id="WP_138856343.1">
    <property type="nucleotide sequence ID" value="NZ_CP040709.1"/>
</dbReference>
<name>A0A840SBH4_9BURK</name>
<protein>
    <submittedName>
        <fullName evidence="3">Transglutaminase-like putative cysteine protease</fullName>
    </submittedName>
</protein>
<feature type="transmembrane region" description="Helical" evidence="1">
    <location>
        <begin position="36"/>
        <end position="53"/>
    </location>
</feature>
<dbReference type="InterPro" id="IPR021878">
    <property type="entry name" value="TgpA_N"/>
</dbReference>
<dbReference type="PANTHER" id="PTHR42736:SF1">
    <property type="entry name" value="PROTEIN-GLUTAMINE GAMMA-GLUTAMYLTRANSFERASE"/>
    <property type="match status" value="1"/>
</dbReference>
<dbReference type="Pfam" id="PF11992">
    <property type="entry name" value="TgpA_N"/>
    <property type="match status" value="1"/>
</dbReference>
<sequence>MSRLLQSLSRETRDTFFLVGVVALTVAPHLPRLPLWAGAALALLLGWRAWLAWRGQPLPGRWLLAGLLIALVAAAKLSHGVLIGRSAGLTLVCLLLALKLLEMHDRRDAYVVFFLGFFLVLTQYLHSQALWVALWTLACVWGLMTALVLAQMPLGQPHLRLAAREAARTTALGLPAMLLLYLLFPRIAPLWGVPGGASTGLSDELSFGQVATLATDSRIALRLRPLPGSALPAAPDLYLRGPVLSDFDGQIWRASPPRLSHPPDALQPQAGPTLRYEMVVEPQRASVLPVLEFDTARPGETWNLDGLTLRRSAELSWISARPITQRLAFAHQASPARLGPLAEHPSLRGLRTLPPGLNPRLRDWVRPLAQGRSPEALVQVLLDHIRSQPFEYTLNPGVYGENSPHAIDEFWFEGRKGFCEHYAAALTVALRAAGVPARIVTGYQGRDAELLDGWAVVRNSNAHAWVEYWQAGEGWRRSDPTAAVAPERVRRGERLSPPPTVLQGAFDAIDPSLWLQLRRLGETLDLRWQQWVLGYSREQQFDLLAKLGFESPDWQALGQAVAGVIAALAGLSLAWMRWQQRDADPSLRLQRRTQQWLLRAGLPAQAHQSPLHWAELARARPGGEPLAAQLMELEQTRYGTGHPALGGGAWTRLAWLRRLRRNCMGLRH</sequence>
<dbReference type="AlphaFoldDB" id="A0A840SBH4"/>
<feature type="transmembrane region" description="Helical" evidence="1">
    <location>
        <begin position="132"/>
        <end position="154"/>
    </location>
</feature>
<dbReference type="PANTHER" id="PTHR42736">
    <property type="entry name" value="PROTEIN-GLUTAMINE GAMMA-GLUTAMYLTRANSFERASE"/>
    <property type="match status" value="1"/>
</dbReference>
<keyword evidence="1" id="KW-1133">Transmembrane helix</keyword>
<accession>A0A840SBH4</accession>
<dbReference type="Proteomes" id="UP000554837">
    <property type="component" value="Unassembled WGS sequence"/>
</dbReference>
<dbReference type="InterPro" id="IPR052901">
    <property type="entry name" value="Bact_TGase-like"/>
</dbReference>
<keyword evidence="1" id="KW-0472">Membrane</keyword>
<proteinExistence type="predicted"/>
<keyword evidence="3" id="KW-0645">Protease</keyword>
<feature type="domain" description="Transglutaminase-like" evidence="2">
    <location>
        <begin position="411"/>
        <end position="482"/>
    </location>
</feature>
<keyword evidence="4" id="KW-1185">Reference proteome</keyword>
<dbReference type="Pfam" id="PF01841">
    <property type="entry name" value="Transglut_core"/>
    <property type="match status" value="1"/>
</dbReference>
<gene>
    <name evidence="3" type="ORF">HNQ51_003477</name>
</gene>
<comment type="caution">
    <text evidence="3">The sequence shown here is derived from an EMBL/GenBank/DDBJ whole genome shotgun (WGS) entry which is preliminary data.</text>
</comment>
<keyword evidence="3" id="KW-0378">Hydrolase</keyword>
<dbReference type="SUPFAM" id="SSF54001">
    <property type="entry name" value="Cysteine proteinases"/>
    <property type="match status" value="1"/>
</dbReference>
<dbReference type="GO" id="GO:0008233">
    <property type="term" value="F:peptidase activity"/>
    <property type="evidence" value="ECO:0007669"/>
    <property type="project" value="UniProtKB-KW"/>
</dbReference>
<evidence type="ECO:0000313" key="4">
    <source>
        <dbReference type="Proteomes" id="UP000554837"/>
    </source>
</evidence>
<keyword evidence="1" id="KW-0812">Transmembrane</keyword>
<reference evidence="3 4" key="1">
    <citation type="submission" date="2020-08" db="EMBL/GenBank/DDBJ databases">
        <title>Genomic Encyclopedia of Type Strains, Phase IV (KMG-IV): sequencing the most valuable type-strain genomes for metagenomic binning, comparative biology and taxonomic classification.</title>
        <authorList>
            <person name="Goeker M."/>
        </authorList>
    </citation>
    <scope>NUCLEOTIDE SEQUENCE [LARGE SCALE GENOMIC DNA]</scope>
    <source>
        <strain evidence="3 4">DSM 23958</strain>
    </source>
</reference>
<dbReference type="OrthoDB" id="9804872at2"/>
<organism evidence="3 4">
    <name type="scientific">Inhella inkyongensis</name>
    <dbReference type="NCBI Taxonomy" id="392593"/>
    <lineage>
        <taxon>Bacteria</taxon>
        <taxon>Pseudomonadati</taxon>
        <taxon>Pseudomonadota</taxon>
        <taxon>Betaproteobacteria</taxon>
        <taxon>Burkholderiales</taxon>
        <taxon>Sphaerotilaceae</taxon>
        <taxon>Inhella</taxon>
    </lineage>
</organism>
<dbReference type="GO" id="GO:0006508">
    <property type="term" value="P:proteolysis"/>
    <property type="evidence" value="ECO:0007669"/>
    <property type="project" value="UniProtKB-KW"/>
</dbReference>
<dbReference type="InterPro" id="IPR038765">
    <property type="entry name" value="Papain-like_cys_pep_sf"/>
</dbReference>
<feature type="transmembrane region" description="Helical" evidence="1">
    <location>
        <begin position="60"/>
        <end position="77"/>
    </location>
</feature>
<dbReference type="InterPro" id="IPR002931">
    <property type="entry name" value="Transglutaminase-like"/>
</dbReference>
<dbReference type="EMBL" id="JACHHO010000007">
    <property type="protein sequence ID" value="MBB5206134.1"/>
    <property type="molecule type" value="Genomic_DNA"/>
</dbReference>
<dbReference type="SMART" id="SM00460">
    <property type="entry name" value="TGc"/>
    <property type="match status" value="1"/>
</dbReference>
<evidence type="ECO:0000259" key="2">
    <source>
        <dbReference type="SMART" id="SM00460"/>
    </source>
</evidence>
<dbReference type="Gene3D" id="3.10.620.30">
    <property type="match status" value="1"/>
</dbReference>
<feature type="transmembrane region" description="Helical" evidence="1">
    <location>
        <begin position="108"/>
        <end position="126"/>
    </location>
</feature>